<evidence type="ECO:0008006" key="5">
    <source>
        <dbReference type="Google" id="ProtNLM"/>
    </source>
</evidence>
<evidence type="ECO:0000313" key="4">
    <source>
        <dbReference type="Proteomes" id="UP000053127"/>
    </source>
</evidence>
<keyword evidence="2" id="KW-0472">Membrane</keyword>
<keyword evidence="2" id="KW-0812">Transmembrane</keyword>
<dbReference type="STRING" id="67386.AQI95_01650"/>
<evidence type="ECO:0000313" key="3">
    <source>
        <dbReference type="EMBL" id="KUN10625.1"/>
    </source>
</evidence>
<evidence type="ECO:0000256" key="1">
    <source>
        <dbReference type="SAM" id="MobiDB-lite"/>
    </source>
</evidence>
<feature type="transmembrane region" description="Helical" evidence="2">
    <location>
        <begin position="20"/>
        <end position="41"/>
    </location>
</feature>
<evidence type="ECO:0000256" key="2">
    <source>
        <dbReference type="SAM" id="Phobius"/>
    </source>
</evidence>
<reference evidence="3 4" key="1">
    <citation type="submission" date="2015-10" db="EMBL/GenBank/DDBJ databases">
        <title>Draft genome sequence of Streptomyces yokosukanensis DSM 40224, type strain for the species Streptomyces yokosukanensis.</title>
        <authorList>
            <person name="Ruckert C."/>
            <person name="Winkler A."/>
            <person name="Kalinowski J."/>
            <person name="Kampfer P."/>
            <person name="Glaeser S."/>
        </authorList>
    </citation>
    <scope>NUCLEOTIDE SEQUENCE [LARGE SCALE GENOMIC DNA]</scope>
    <source>
        <strain evidence="3 4">DSM 40224</strain>
    </source>
</reference>
<name>A0A101PFN5_9ACTN</name>
<protein>
    <recommendedName>
        <fullName evidence="5">PknH-like extracellular domain-containing protein</fullName>
    </recommendedName>
</protein>
<gene>
    <name evidence="3" type="ORF">AQI95_01650</name>
</gene>
<dbReference type="AlphaFoldDB" id="A0A101PFN5"/>
<comment type="caution">
    <text evidence="3">The sequence shown here is derived from an EMBL/GenBank/DDBJ whole genome shotgun (WGS) entry which is preliminary data.</text>
</comment>
<dbReference type="Proteomes" id="UP000053127">
    <property type="component" value="Unassembled WGS sequence"/>
</dbReference>
<accession>A0A101PFN5</accession>
<dbReference type="OrthoDB" id="4324322at2"/>
<dbReference type="RefSeq" id="WP_067116970.1">
    <property type="nucleotide sequence ID" value="NZ_JBFACD010000001.1"/>
</dbReference>
<sequence length="270" mass="28170">MTSLTSLITSLNEAIRPRGVRLSLTAAGLVIVGGCAAFGLGQPETAPQPLPTIDRPTPSRKAPARPDGSVLTDAQAQAALITQGDLGAPWTATRGAATWRDGLLKATTSAGDCQRLLDALYSDELLGGPARVAIGMDDADTDAQLRYQIGARRPADVDAALAWLKTMPDRCARFTATTQTGTEEDVKVSDASLPEVGDARQGLRVSISATTSDDQEDLLTLEVAVVRVGQDAFALTNGGLGDVPNDATQVAVQDGALRLADIRRQGRAQV</sequence>
<dbReference type="EMBL" id="LMWN01000001">
    <property type="protein sequence ID" value="KUN10625.1"/>
    <property type="molecule type" value="Genomic_DNA"/>
</dbReference>
<keyword evidence="2" id="KW-1133">Transmembrane helix</keyword>
<feature type="region of interest" description="Disordered" evidence="1">
    <location>
        <begin position="43"/>
        <end position="69"/>
    </location>
</feature>
<organism evidence="3 4">
    <name type="scientific">Streptomyces yokosukanensis</name>
    <dbReference type="NCBI Taxonomy" id="67386"/>
    <lineage>
        <taxon>Bacteria</taxon>
        <taxon>Bacillati</taxon>
        <taxon>Actinomycetota</taxon>
        <taxon>Actinomycetes</taxon>
        <taxon>Kitasatosporales</taxon>
        <taxon>Streptomycetaceae</taxon>
        <taxon>Streptomyces</taxon>
    </lineage>
</organism>
<keyword evidence="4" id="KW-1185">Reference proteome</keyword>
<proteinExistence type="predicted"/>